<gene>
    <name evidence="1" type="ORF">B9L23_16530</name>
</gene>
<dbReference type="Proteomes" id="UP000198394">
    <property type="component" value="Unassembled WGS sequence"/>
</dbReference>
<evidence type="ECO:0000313" key="1">
    <source>
        <dbReference type="EMBL" id="OXB92767.1"/>
    </source>
</evidence>
<accession>A0A226QM43</accession>
<sequence length="72" mass="8163">MLSPFLVNVFNKQTSLLLHRNNYDLTKLIIQKNIQNGNGYFGVIKNFLEDECLAMKRGGSRQEISLTSMISG</sequence>
<keyword evidence="2" id="KW-1185">Reference proteome</keyword>
<organism evidence="1 2">
    <name type="scientific">Parageobacillus galactosidasius</name>
    <dbReference type="NCBI Taxonomy" id="883812"/>
    <lineage>
        <taxon>Bacteria</taxon>
        <taxon>Bacillati</taxon>
        <taxon>Bacillota</taxon>
        <taxon>Bacilli</taxon>
        <taxon>Bacillales</taxon>
        <taxon>Anoxybacillaceae</taxon>
        <taxon>Parageobacillus</taxon>
    </lineage>
</organism>
<proteinExistence type="predicted"/>
<dbReference type="EMBL" id="NDYL01000002">
    <property type="protein sequence ID" value="OXB92767.1"/>
    <property type="molecule type" value="Genomic_DNA"/>
</dbReference>
<evidence type="ECO:0000313" key="2">
    <source>
        <dbReference type="Proteomes" id="UP000198394"/>
    </source>
</evidence>
<comment type="caution">
    <text evidence="1">The sequence shown here is derived from an EMBL/GenBank/DDBJ whole genome shotgun (WGS) entry which is preliminary data.</text>
</comment>
<dbReference type="AlphaFoldDB" id="A0A226QM43"/>
<reference evidence="1 2" key="1">
    <citation type="submission" date="2017-04" db="EMBL/GenBank/DDBJ databases">
        <title>The genome sequence of Parageobacillus galactosidasius DSM 18751.</title>
        <authorList>
            <person name="Ramaloko W.T."/>
            <person name="Koen N."/>
            <person name="Polliack S."/>
            <person name="Aliyu H."/>
            <person name="Lebre P."/>
            <person name="Mohr T."/>
            <person name="Oswald F."/>
            <person name="Zwick M."/>
            <person name="Neumann A."/>
            <person name="Syldatk C."/>
            <person name="Cowan D."/>
            <person name="De Maayer P."/>
        </authorList>
    </citation>
    <scope>NUCLEOTIDE SEQUENCE [LARGE SCALE GENOMIC DNA]</scope>
    <source>
        <strain evidence="1 2">DSM 18751</strain>
    </source>
</reference>
<name>A0A226QM43_9BACL</name>
<protein>
    <submittedName>
        <fullName evidence="1">Uncharacterized protein</fullName>
    </submittedName>
</protein>